<accession>A0A7G9RQF9</accession>
<dbReference type="EMBL" id="CP060714">
    <property type="protein sequence ID" value="QNN57834.1"/>
    <property type="molecule type" value="Genomic_DNA"/>
</dbReference>
<dbReference type="SUPFAM" id="SSF54523">
    <property type="entry name" value="Pili subunits"/>
    <property type="match status" value="1"/>
</dbReference>
<evidence type="ECO:0000313" key="3">
    <source>
        <dbReference type="EMBL" id="QNN57834.1"/>
    </source>
</evidence>
<keyword evidence="2" id="KW-0812">Transmembrane</keyword>
<gene>
    <name evidence="3" type="ORF">H9K76_02820</name>
</gene>
<dbReference type="InterPro" id="IPR012902">
    <property type="entry name" value="N_methyl_site"/>
</dbReference>
<evidence type="ECO:0000313" key="4">
    <source>
        <dbReference type="Proteomes" id="UP000515811"/>
    </source>
</evidence>
<sequence>MSIPRHSVRRLRARSAVAAYRGFTLLEMLVVMVLLSIIMLAMVSAMRSAGQSSERVDARLEMQDEDRVAERFVRGALGRISARPLSGTPLQSTLPMGAAPQSDSGGPPVLFSGTPNQVSWVGVLPARYGAGGRSYFHLGVESAGQGGGALVIRYAPWNDQPEFPDWGSASSQVLMTDVTGIALRYENDRPQNIDANSEWEDTWGHADRVPASVVIAIQRGSRSPLEWAVPLWPLPVSRPGGLLSGEDVIGGGSQ</sequence>
<dbReference type="KEGG" id="drg:H9K76_02820"/>
<dbReference type="InterPro" id="IPR045584">
    <property type="entry name" value="Pilin-like"/>
</dbReference>
<feature type="region of interest" description="Disordered" evidence="1">
    <location>
        <begin position="84"/>
        <end position="107"/>
    </location>
</feature>
<dbReference type="Proteomes" id="UP000515811">
    <property type="component" value="Chromosome"/>
</dbReference>
<dbReference type="AlphaFoldDB" id="A0A7G9RQF9"/>
<dbReference type="PROSITE" id="PS00409">
    <property type="entry name" value="PROKAR_NTER_METHYL"/>
    <property type="match status" value="1"/>
</dbReference>
<keyword evidence="2" id="KW-1133">Transmembrane helix</keyword>
<keyword evidence="2" id="KW-0472">Membrane</keyword>
<dbReference type="Pfam" id="PF07963">
    <property type="entry name" value="N_methyl"/>
    <property type="match status" value="1"/>
</dbReference>
<dbReference type="RefSeq" id="WP_187598079.1">
    <property type="nucleotide sequence ID" value="NZ_CP060714.1"/>
</dbReference>
<proteinExistence type="predicted"/>
<keyword evidence="4" id="KW-1185">Reference proteome</keyword>
<evidence type="ECO:0000256" key="2">
    <source>
        <dbReference type="SAM" id="Phobius"/>
    </source>
</evidence>
<evidence type="ECO:0000256" key="1">
    <source>
        <dbReference type="SAM" id="MobiDB-lite"/>
    </source>
</evidence>
<feature type="transmembrane region" description="Helical" evidence="2">
    <location>
        <begin position="20"/>
        <end position="43"/>
    </location>
</feature>
<dbReference type="NCBIfam" id="TIGR02532">
    <property type="entry name" value="IV_pilin_GFxxxE"/>
    <property type="match status" value="1"/>
</dbReference>
<organism evidence="3 4">
    <name type="scientific">Diaphorobacter ruginosibacter</name>
    <dbReference type="NCBI Taxonomy" id="1715720"/>
    <lineage>
        <taxon>Bacteria</taxon>
        <taxon>Pseudomonadati</taxon>
        <taxon>Pseudomonadota</taxon>
        <taxon>Betaproteobacteria</taxon>
        <taxon>Burkholderiales</taxon>
        <taxon>Comamonadaceae</taxon>
        <taxon>Diaphorobacter</taxon>
    </lineage>
</organism>
<protein>
    <submittedName>
        <fullName evidence="3">Prepilin-type N-terminal cleavage/methylation domain-containing protein</fullName>
    </submittedName>
</protein>
<name>A0A7G9RQF9_9BURK</name>
<reference evidence="3 4" key="1">
    <citation type="submission" date="2020-08" db="EMBL/GenBank/DDBJ databases">
        <title>Genome sequence of Diaphorobacter ruginosibacter DSM 27467T.</title>
        <authorList>
            <person name="Hyun D.-W."/>
            <person name="Bae J.-W."/>
        </authorList>
    </citation>
    <scope>NUCLEOTIDE SEQUENCE [LARGE SCALE GENOMIC DNA]</scope>
    <source>
        <strain evidence="3 4">DSM 27467</strain>
    </source>
</reference>